<evidence type="ECO:0000313" key="4">
    <source>
        <dbReference type="Proteomes" id="UP000744555"/>
    </source>
</evidence>
<sequence>MDATRSEHLLRLLTQAAMLCSHDRKAAYPIIREAQAWLWRLMPDRPIPSALELEGKLAIPLEQWLPQSVCADYKGALLEADIPSQLCNEMLLELDIRQQSEAIQARVKDVRDRCRIRVKGDDLYRAFRRFLIQHPVISANQAAEILIPLNLQLADFYEKIPAHLCESGKIYCCPECGWPMNPLRQEVQCDSFWCREKQSVYYRHNSQLINRSTSQTLEGEPVSERYRLRAPLWKFTLLPGLLELSLAQRIAEIGLEVTLWPDVDRADLRINLPHGTLDVDAKVWASPHYLAKQLAESENDAPRWIVIPDYQKAHVTMLADRTPAHIQVFTQSDCIKELKQYAPAF</sequence>
<organism evidence="3 4">
    <name type="scientific">Aquipseudomonas alcaligenes</name>
    <name type="common">Pseudomonas alcaligenes</name>
    <dbReference type="NCBI Taxonomy" id="43263"/>
    <lineage>
        <taxon>Bacteria</taxon>
        <taxon>Pseudomonadati</taxon>
        <taxon>Pseudomonadota</taxon>
        <taxon>Gammaproteobacteria</taxon>
        <taxon>Pseudomonadales</taxon>
        <taxon>Pseudomonadaceae</taxon>
        <taxon>Aquipseudomonas</taxon>
    </lineage>
</organism>
<dbReference type="Proteomes" id="UP000744555">
    <property type="component" value="Unassembled WGS sequence"/>
</dbReference>
<dbReference type="InterPro" id="IPR041191">
    <property type="entry name" value="pPIWI_RE_Y"/>
</dbReference>
<accession>A0ABR7S0L0</accession>
<proteinExistence type="predicted"/>
<comment type="caution">
    <text evidence="3">The sequence shown here is derived from an EMBL/GenBank/DDBJ whole genome shotgun (WGS) entry which is preliminary data.</text>
</comment>
<evidence type="ECO:0000259" key="2">
    <source>
        <dbReference type="Pfam" id="PF18156"/>
    </source>
</evidence>
<evidence type="ECO:0000259" key="1">
    <source>
        <dbReference type="Pfam" id="PF18154"/>
    </source>
</evidence>
<protein>
    <recommendedName>
        <fullName evidence="5">REase associating with pPIWI RE domain-containing protein</fullName>
    </recommendedName>
</protein>
<gene>
    <name evidence="3" type="ORF">A9179_12645</name>
</gene>
<reference evidence="3 4" key="1">
    <citation type="submission" date="2016-06" db="EMBL/GenBank/DDBJ databases">
        <authorList>
            <person name="Ramos C."/>
            <person name="Pintado A."/>
            <person name="Crespo-Gomez J.I."/>
        </authorList>
    </citation>
    <scope>NUCLEOTIDE SEQUENCE [LARGE SCALE GENOMIC DNA]</scope>
    <source>
        <strain evidence="3 4">AVO110</strain>
    </source>
</reference>
<keyword evidence="4" id="KW-1185">Reference proteome</keyword>
<dbReference type="EMBL" id="LZEU01000001">
    <property type="protein sequence ID" value="MBC9251126.1"/>
    <property type="molecule type" value="Genomic_DNA"/>
</dbReference>
<dbReference type="Pfam" id="PF18156">
    <property type="entry name" value="pPIWI_RE_Y"/>
    <property type="match status" value="1"/>
</dbReference>
<dbReference type="Pfam" id="PF18154">
    <property type="entry name" value="pPIWI_RE_REase"/>
    <property type="match status" value="1"/>
</dbReference>
<evidence type="ECO:0000313" key="3">
    <source>
        <dbReference type="EMBL" id="MBC9251126.1"/>
    </source>
</evidence>
<name>A0ABR7S0L0_AQUAC</name>
<dbReference type="RefSeq" id="WP_187806415.1">
    <property type="nucleotide sequence ID" value="NZ_LZEU01000001.1"/>
</dbReference>
<feature type="domain" description="REase associating with pPIWI RE" evidence="1">
    <location>
        <begin position="240"/>
        <end position="337"/>
    </location>
</feature>
<evidence type="ECO:0008006" key="5">
    <source>
        <dbReference type="Google" id="ProtNLM"/>
    </source>
</evidence>
<dbReference type="InterPro" id="IPR040828">
    <property type="entry name" value="pPIWI_RE_REase"/>
</dbReference>
<feature type="domain" description="pPIWI-RE three-gene island" evidence="2">
    <location>
        <begin position="60"/>
        <end position="137"/>
    </location>
</feature>